<evidence type="ECO:0000313" key="6">
    <source>
        <dbReference type="Proteomes" id="UP000188604"/>
    </source>
</evidence>
<gene>
    <name evidence="5" type="ORF">A0U93_11480</name>
</gene>
<dbReference type="KEGG" id="nch:A0U93_11480"/>
<keyword evidence="3" id="KW-0238">DNA-binding</keyword>
<dbReference type="InterPro" id="IPR005119">
    <property type="entry name" value="LysR_subst-bd"/>
</dbReference>
<dbReference type="EMBL" id="CP014691">
    <property type="protein sequence ID" value="AQS88452.1"/>
    <property type="molecule type" value="Genomic_DNA"/>
</dbReference>
<dbReference type="SUPFAM" id="SSF46785">
    <property type="entry name" value="Winged helix' DNA-binding domain"/>
    <property type="match status" value="1"/>
</dbReference>
<evidence type="ECO:0000256" key="1">
    <source>
        <dbReference type="ARBA" id="ARBA00009437"/>
    </source>
</evidence>
<dbReference type="PROSITE" id="PS50931">
    <property type="entry name" value="HTH_LYSR"/>
    <property type="match status" value="1"/>
</dbReference>
<name>A0A1U9KRS2_9PROT</name>
<evidence type="ECO:0000256" key="3">
    <source>
        <dbReference type="ARBA" id="ARBA00023125"/>
    </source>
</evidence>
<reference evidence="5 6" key="1">
    <citation type="submission" date="2016-03" db="EMBL/GenBank/DDBJ databases">
        <title>Acetic acid bacteria sequencing.</title>
        <authorList>
            <person name="Brandt J."/>
            <person name="Jakob F."/>
            <person name="Vogel R.F."/>
        </authorList>
    </citation>
    <scope>NUCLEOTIDE SEQUENCE [LARGE SCALE GENOMIC DNA]</scope>
    <source>
        <strain evidence="5 6">NBRC 101099</strain>
    </source>
</reference>
<dbReference type="InterPro" id="IPR036388">
    <property type="entry name" value="WH-like_DNA-bd_sf"/>
</dbReference>
<evidence type="ECO:0000256" key="2">
    <source>
        <dbReference type="ARBA" id="ARBA00023015"/>
    </source>
</evidence>
<sequence length="305" mass="33632">MNLRQIEILRAIIRHNTTVAAARVVGLSQPAISNAIKTMEEQAGFALFQRVNNRLYPTPEATILAEDAEAIFDLHDKLERRIRDLRDSRAGQLRLVATPPIGYGIITSAIQETQQARPKIRTYFDVRRYEGVMNGIESHNAELGFILAFGGKPGIQSELLCHCDMVCVMPPGHPLSARAQLGPRDLRDYRFIALERGTRLGEATRAAFEAEREEFNFSAEVRYGNTACALAEAHAGLAVVDSLTAFSGRFKVAVRPFRPAIPVGAYAIWSENRSLSRLARFFLARVRDAVANVPSASIASGQADV</sequence>
<dbReference type="Gene3D" id="3.40.190.290">
    <property type="match status" value="1"/>
</dbReference>
<dbReference type="GO" id="GO:0043565">
    <property type="term" value="F:sequence-specific DNA binding"/>
    <property type="evidence" value="ECO:0007669"/>
    <property type="project" value="TreeGrafter"/>
</dbReference>
<evidence type="ECO:0000313" key="5">
    <source>
        <dbReference type="EMBL" id="AQS88452.1"/>
    </source>
</evidence>
<dbReference type="Pfam" id="PF03466">
    <property type="entry name" value="LysR_substrate"/>
    <property type="match status" value="1"/>
</dbReference>
<accession>A0A1U9KRS2</accession>
<evidence type="ECO:0000256" key="4">
    <source>
        <dbReference type="ARBA" id="ARBA00023163"/>
    </source>
</evidence>
<dbReference type="Proteomes" id="UP000188604">
    <property type="component" value="Chromosome"/>
</dbReference>
<keyword evidence="2" id="KW-0805">Transcription regulation</keyword>
<dbReference type="PRINTS" id="PR00039">
    <property type="entry name" value="HTHLYSR"/>
</dbReference>
<keyword evidence="6" id="KW-1185">Reference proteome</keyword>
<comment type="similarity">
    <text evidence="1">Belongs to the LysR transcriptional regulatory family.</text>
</comment>
<dbReference type="GO" id="GO:0003700">
    <property type="term" value="F:DNA-binding transcription factor activity"/>
    <property type="evidence" value="ECO:0007669"/>
    <property type="project" value="InterPro"/>
</dbReference>
<dbReference type="RefSeq" id="WP_077807485.1">
    <property type="nucleotide sequence ID" value="NZ_BJXS01000005.1"/>
</dbReference>
<dbReference type="AlphaFoldDB" id="A0A1U9KRS2"/>
<dbReference type="InterPro" id="IPR000847">
    <property type="entry name" value="LysR_HTH_N"/>
</dbReference>
<dbReference type="PANTHER" id="PTHR30427:SF1">
    <property type="entry name" value="TRANSCRIPTIONAL ACTIVATOR PROTEIN LYSR"/>
    <property type="match status" value="1"/>
</dbReference>
<dbReference type="InterPro" id="IPR036390">
    <property type="entry name" value="WH_DNA-bd_sf"/>
</dbReference>
<dbReference type="SUPFAM" id="SSF53850">
    <property type="entry name" value="Periplasmic binding protein-like II"/>
    <property type="match status" value="1"/>
</dbReference>
<keyword evidence="4" id="KW-0804">Transcription</keyword>
<organism evidence="5 6">
    <name type="scientific">Neoasaia chiangmaiensis</name>
    <dbReference type="NCBI Taxonomy" id="320497"/>
    <lineage>
        <taxon>Bacteria</taxon>
        <taxon>Pseudomonadati</taxon>
        <taxon>Pseudomonadota</taxon>
        <taxon>Alphaproteobacteria</taxon>
        <taxon>Acetobacterales</taxon>
        <taxon>Acetobacteraceae</taxon>
        <taxon>Neoasaia</taxon>
    </lineage>
</organism>
<proteinExistence type="inferred from homology"/>
<protein>
    <submittedName>
        <fullName evidence="5">Transcriptional regulator</fullName>
    </submittedName>
</protein>
<dbReference type="OrthoDB" id="9806538at2"/>
<dbReference type="PANTHER" id="PTHR30427">
    <property type="entry name" value="TRANSCRIPTIONAL ACTIVATOR PROTEIN LYSR"/>
    <property type="match status" value="1"/>
</dbReference>
<dbReference type="Gene3D" id="1.10.10.10">
    <property type="entry name" value="Winged helix-like DNA-binding domain superfamily/Winged helix DNA-binding domain"/>
    <property type="match status" value="1"/>
</dbReference>
<dbReference type="Pfam" id="PF00126">
    <property type="entry name" value="HTH_1"/>
    <property type="match status" value="1"/>
</dbReference>
<dbReference type="GO" id="GO:0010628">
    <property type="term" value="P:positive regulation of gene expression"/>
    <property type="evidence" value="ECO:0007669"/>
    <property type="project" value="TreeGrafter"/>
</dbReference>
<dbReference type="STRING" id="320497.A0U93_11480"/>